<dbReference type="PANTHER" id="PTHR34351">
    <property type="entry name" value="SLR1927 PROTEIN-RELATED"/>
    <property type="match status" value="1"/>
</dbReference>
<feature type="transmembrane region" description="Helical" evidence="1">
    <location>
        <begin position="5"/>
        <end position="20"/>
    </location>
</feature>
<reference evidence="3" key="1">
    <citation type="submission" date="2020-10" db="EMBL/GenBank/DDBJ databases">
        <authorList>
            <person name="Gilroy R."/>
        </authorList>
    </citation>
    <scope>NUCLEOTIDE SEQUENCE</scope>
    <source>
        <strain evidence="3">ChiSjej3B21-11622</strain>
    </source>
</reference>
<evidence type="ECO:0000256" key="1">
    <source>
        <dbReference type="SAM" id="Phobius"/>
    </source>
</evidence>
<evidence type="ECO:0000313" key="3">
    <source>
        <dbReference type="EMBL" id="HIQ95632.1"/>
    </source>
</evidence>
<proteinExistence type="predicted"/>
<evidence type="ECO:0000259" key="2">
    <source>
        <dbReference type="Pfam" id="PF01882"/>
    </source>
</evidence>
<evidence type="ECO:0000313" key="4">
    <source>
        <dbReference type="Proteomes" id="UP000886886"/>
    </source>
</evidence>
<organism evidence="3 4">
    <name type="scientific">Candidatus Limivivens merdigallinarum</name>
    <dbReference type="NCBI Taxonomy" id="2840859"/>
    <lineage>
        <taxon>Bacteria</taxon>
        <taxon>Bacillati</taxon>
        <taxon>Bacillota</taxon>
        <taxon>Clostridia</taxon>
        <taxon>Lachnospirales</taxon>
        <taxon>Lachnospiraceae</taxon>
        <taxon>Lachnospiraceae incertae sedis</taxon>
        <taxon>Candidatus Limivivens</taxon>
    </lineage>
</organism>
<sequence length="359" mass="41720">MRKIGYLILVLLTLYVSIMYDGDAGMFLLAFELMLAVFLYMVSWYFKFHVKAELYVQIPVVEKGKEFPVELRITNTGILPIPMLKARMYYESDYSKDVGKHEITLGLGPKGSVRHKELFTMSYCGRIYFFIDTFRVYDYLKIFSKKLKFSDSIFVNILPNIQEIPMFISPETRLYMADSDEYDPHQKGDDVTEIFALREYRPGDSMKSIHWKLSARLEQWMVKEFSKPEGVQVLLLLDLYHDRAETYGARRMDKLLETFASLSFSMMEQGVRHTAAWFDDTTGQLMKCLVENEEDAYEMVDLLLAAVPYIREYDILEGYDKEYPGEKPAATVLLKTSHELIVNGESFADFGGKEEQVIL</sequence>
<name>A0A9D1D044_9FIRM</name>
<dbReference type="Proteomes" id="UP000886886">
    <property type="component" value="Unassembled WGS sequence"/>
</dbReference>
<keyword evidence="1" id="KW-0472">Membrane</keyword>
<dbReference type="Pfam" id="PF01882">
    <property type="entry name" value="DUF58"/>
    <property type="match status" value="1"/>
</dbReference>
<keyword evidence="1" id="KW-0812">Transmembrane</keyword>
<keyword evidence="1" id="KW-1133">Transmembrane helix</keyword>
<dbReference type="AlphaFoldDB" id="A0A9D1D044"/>
<reference evidence="3" key="2">
    <citation type="journal article" date="2021" name="PeerJ">
        <title>Extensive microbial diversity within the chicken gut microbiome revealed by metagenomics and culture.</title>
        <authorList>
            <person name="Gilroy R."/>
            <person name="Ravi A."/>
            <person name="Getino M."/>
            <person name="Pursley I."/>
            <person name="Horton D.L."/>
            <person name="Alikhan N.F."/>
            <person name="Baker D."/>
            <person name="Gharbi K."/>
            <person name="Hall N."/>
            <person name="Watson M."/>
            <person name="Adriaenssens E.M."/>
            <person name="Foster-Nyarko E."/>
            <person name="Jarju S."/>
            <person name="Secka A."/>
            <person name="Antonio M."/>
            <person name="Oren A."/>
            <person name="Chaudhuri R.R."/>
            <person name="La Ragione R."/>
            <person name="Hildebrand F."/>
            <person name="Pallen M.J."/>
        </authorList>
    </citation>
    <scope>NUCLEOTIDE SEQUENCE</scope>
    <source>
        <strain evidence="3">ChiSjej3B21-11622</strain>
    </source>
</reference>
<gene>
    <name evidence="3" type="ORF">IAB26_03620</name>
</gene>
<protein>
    <submittedName>
        <fullName evidence="3">DUF58 domain-containing protein</fullName>
    </submittedName>
</protein>
<comment type="caution">
    <text evidence="3">The sequence shown here is derived from an EMBL/GenBank/DDBJ whole genome shotgun (WGS) entry which is preliminary data.</text>
</comment>
<dbReference type="EMBL" id="DVFT01000051">
    <property type="protein sequence ID" value="HIQ95632.1"/>
    <property type="molecule type" value="Genomic_DNA"/>
</dbReference>
<accession>A0A9D1D044</accession>
<feature type="transmembrane region" description="Helical" evidence="1">
    <location>
        <begin position="26"/>
        <end position="46"/>
    </location>
</feature>
<feature type="domain" description="DUF58" evidence="2">
    <location>
        <begin position="197"/>
        <end position="315"/>
    </location>
</feature>
<dbReference type="PANTHER" id="PTHR34351:SF1">
    <property type="entry name" value="SLR1927 PROTEIN"/>
    <property type="match status" value="1"/>
</dbReference>
<dbReference type="InterPro" id="IPR002881">
    <property type="entry name" value="DUF58"/>
</dbReference>